<evidence type="ECO:0000313" key="3">
    <source>
        <dbReference type="EMBL" id="ANJ08432.1"/>
    </source>
</evidence>
<accession>A0A191V0G5</accession>
<organism evidence="3 4">
    <name type="scientific">Streptomyces parvulus</name>
    <dbReference type="NCBI Taxonomy" id="146923"/>
    <lineage>
        <taxon>Bacteria</taxon>
        <taxon>Bacillati</taxon>
        <taxon>Actinomycetota</taxon>
        <taxon>Actinomycetes</taxon>
        <taxon>Kitasatosporales</taxon>
        <taxon>Streptomycetaceae</taxon>
        <taxon>Streptomyces</taxon>
    </lineage>
</organism>
<gene>
    <name evidence="3" type="ORF">Spa2297_16485</name>
</gene>
<proteinExistence type="predicted"/>
<feature type="compositionally biased region" description="Low complexity" evidence="1">
    <location>
        <begin position="35"/>
        <end position="67"/>
    </location>
</feature>
<feature type="compositionally biased region" description="Pro residues" evidence="1">
    <location>
        <begin position="68"/>
        <end position="84"/>
    </location>
</feature>
<keyword evidence="2" id="KW-0812">Transmembrane</keyword>
<dbReference type="Proteomes" id="UP000078468">
    <property type="component" value="Chromosome"/>
</dbReference>
<reference evidence="3 4" key="1">
    <citation type="submission" date="2016-05" db="EMBL/GenBank/DDBJ databases">
        <title>Non-Contiguous Finished Genome Sequence of Streptomyces parvulus 2297 Integrated Site-Specifically with Actinophage R4.</title>
        <authorList>
            <person name="Nishizawa T."/>
            <person name="Miura T."/>
            <person name="Harada C."/>
            <person name="Guo Y."/>
            <person name="Narisawa K."/>
            <person name="Ohta H."/>
            <person name="Takahashi H."/>
            <person name="Shirai M."/>
        </authorList>
    </citation>
    <scope>NUCLEOTIDE SEQUENCE [LARGE SCALE GENOMIC DNA]</scope>
    <source>
        <strain evidence="3 4">2297</strain>
    </source>
</reference>
<keyword evidence="2" id="KW-0472">Membrane</keyword>
<dbReference type="EMBL" id="CP015866">
    <property type="protein sequence ID" value="ANJ08432.1"/>
    <property type="molecule type" value="Genomic_DNA"/>
</dbReference>
<dbReference type="AlphaFoldDB" id="A0A191V0G5"/>
<feature type="transmembrane region" description="Helical" evidence="2">
    <location>
        <begin position="96"/>
        <end position="113"/>
    </location>
</feature>
<keyword evidence="2" id="KW-1133">Transmembrane helix</keyword>
<feature type="region of interest" description="Disordered" evidence="1">
    <location>
        <begin position="17"/>
        <end position="88"/>
    </location>
</feature>
<dbReference type="GeneID" id="91306488"/>
<evidence type="ECO:0000313" key="4">
    <source>
        <dbReference type="Proteomes" id="UP000078468"/>
    </source>
</evidence>
<evidence type="ECO:0000256" key="1">
    <source>
        <dbReference type="SAM" id="MobiDB-lite"/>
    </source>
</evidence>
<dbReference type="RefSeq" id="WP_064728802.1">
    <property type="nucleotide sequence ID" value="NZ_BMRX01000001.1"/>
</dbReference>
<sequence length="194" mass="20122">MGPDNLRASYLAACPRHVPISGGAPVTTQPPPQGNPFAQGQPQAPQQPQGQNPYAQAPQGFPQQPGQPGIPPQGAPFGPVPPQPARRKPSFKTIKNIVIAVIVVGVAVGGYIASRDDAQQAAVGDCLKSASSSSDRMEVVDCSSSDAEGKVLEKVKGHFSSITAETECRKVDGATGFYAETGDGEEFLLCLGEV</sequence>
<name>A0A191V0G5_9ACTN</name>
<protein>
    <submittedName>
        <fullName evidence="3">Uncharacterized protein</fullName>
    </submittedName>
</protein>
<dbReference type="KEGG" id="spav:Spa2297_16485"/>
<evidence type="ECO:0000256" key="2">
    <source>
        <dbReference type="SAM" id="Phobius"/>
    </source>
</evidence>